<organism evidence="2 3">
    <name type="scientific">Castilleja foliolosa</name>
    <dbReference type="NCBI Taxonomy" id="1961234"/>
    <lineage>
        <taxon>Eukaryota</taxon>
        <taxon>Viridiplantae</taxon>
        <taxon>Streptophyta</taxon>
        <taxon>Embryophyta</taxon>
        <taxon>Tracheophyta</taxon>
        <taxon>Spermatophyta</taxon>
        <taxon>Magnoliopsida</taxon>
        <taxon>eudicotyledons</taxon>
        <taxon>Gunneridae</taxon>
        <taxon>Pentapetalae</taxon>
        <taxon>asterids</taxon>
        <taxon>lamiids</taxon>
        <taxon>Lamiales</taxon>
        <taxon>Orobanchaceae</taxon>
        <taxon>Pedicularideae</taxon>
        <taxon>Castillejinae</taxon>
        <taxon>Castilleja</taxon>
    </lineage>
</organism>
<reference evidence="3" key="1">
    <citation type="journal article" date="2024" name="IScience">
        <title>Strigolactones Initiate the Formation of Haustorium-like Structures in Castilleja.</title>
        <authorList>
            <person name="Buerger M."/>
            <person name="Peterson D."/>
            <person name="Chory J."/>
        </authorList>
    </citation>
    <scope>NUCLEOTIDE SEQUENCE [LARGE SCALE GENOMIC DNA]</scope>
</reference>
<evidence type="ECO:0000313" key="2">
    <source>
        <dbReference type="EMBL" id="KAL3619252.1"/>
    </source>
</evidence>
<name>A0ABD3BPP3_9LAMI</name>
<feature type="compositionally biased region" description="Low complexity" evidence="1">
    <location>
        <begin position="25"/>
        <end position="51"/>
    </location>
</feature>
<keyword evidence="3" id="KW-1185">Reference proteome</keyword>
<evidence type="ECO:0000256" key="1">
    <source>
        <dbReference type="SAM" id="MobiDB-lite"/>
    </source>
</evidence>
<gene>
    <name evidence="2" type="ORF">CASFOL_036822</name>
</gene>
<feature type="region of interest" description="Disordered" evidence="1">
    <location>
        <begin position="1"/>
        <end position="66"/>
    </location>
</feature>
<comment type="caution">
    <text evidence="2">The sequence shown here is derived from an EMBL/GenBank/DDBJ whole genome shotgun (WGS) entry which is preliminary data.</text>
</comment>
<proteinExistence type="predicted"/>
<dbReference type="EMBL" id="JAVIJP010000069">
    <property type="protein sequence ID" value="KAL3619252.1"/>
    <property type="molecule type" value="Genomic_DNA"/>
</dbReference>
<sequence length="66" mass="6805">MEPVGRELVSIGKTNAMDPVEQDANENGNGNEQDANGNGNGNEALAPTPEEALPPPPSVPENVTPI</sequence>
<protein>
    <submittedName>
        <fullName evidence="2">Uncharacterized protein</fullName>
    </submittedName>
</protein>
<evidence type="ECO:0000313" key="3">
    <source>
        <dbReference type="Proteomes" id="UP001632038"/>
    </source>
</evidence>
<accession>A0ABD3BPP3</accession>
<dbReference type="AlphaFoldDB" id="A0ABD3BPP3"/>
<dbReference type="Proteomes" id="UP001632038">
    <property type="component" value="Unassembled WGS sequence"/>
</dbReference>